<dbReference type="EMBL" id="AP028916">
    <property type="protein sequence ID" value="BES97204.1"/>
    <property type="molecule type" value="Genomic_DNA"/>
</dbReference>
<dbReference type="InterPro" id="IPR036187">
    <property type="entry name" value="DNA_mismatch_repair_MutS_sf"/>
</dbReference>
<dbReference type="PANTHER" id="PTHR11361:SF20">
    <property type="entry name" value="MUTS PROTEIN HOMOLOG 5"/>
    <property type="match status" value="1"/>
</dbReference>
<feature type="domain" description="DNA mismatch repair protein MutS core" evidence="6">
    <location>
        <begin position="313"/>
        <end position="632"/>
    </location>
</feature>
<gene>
    <name evidence="8" type="ORF">NTJ_10018</name>
</gene>
<evidence type="ECO:0000256" key="1">
    <source>
        <dbReference type="ARBA" id="ARBA00006271"/>
    </source>
</evidence>
<dbReference type="InterPro" id="IPR000432">
    <property type="entry name" value="DNA_mismatch_repair_MutS_C"/>
</dbReference>
<evidence type="ECO:0000259" key="7">
    <source>
        <dbReference type="SMART" id="SM00534"/>
    </source>
</evidence>
<dbReference type="SUPFAM" id="SSF48334">
    <property type="entry name" value="DNA repair protein MutS, domain III"/>
    <property type="match status" value="1"/>
</dbReference>
<evidence type="ECO:0000256" key="5">
    <source>
        <dbReference type="SAM" id="MobiDB-lite"/>
    </source>
</evidence>
<dbReference type="SMART" id="SM00534">
    <property type="entry name" value="MUTSac"/>
    <property type="match status" value="1"/>
</dbReference>
<dbReference type="SUPFAM" id="SSF52540">
    <property type="entry name" value="P-loop containing nucleoside triphosphate hydrolases"/>
    <property type="match status" value="1"/>
</dbReference>
<accession>A0ABN7B084</accession>
<keyword evidence="9" id="KW-1185">Reference proteome</keyword>
<dbReference type="PANTHER" id="PTHR11361">
    <property type="entry name" value="DNA MISMATCH REPAIR PROTEIN MUTS FAMILY MEMBER"/>
    <property type="match status" value="1"/>
</dbReference>
<dbReference type="Gene3D" id="1.10.1420.10">
    <property type="match status" value="1"/>
</dbReference>
<reference evidence="8 9" key="1">
    <citation type="submission" date="2023-09" db="EMBL/GenBank/DDBJ databases">
        <title>Nesidiocoris tenuis whole genome shotgun sequence.</title>
        <authorList>
            <person name="Shibata T."/>
            <person name="Shimoda M."/>
            <person name="Kobayashi T."/>
            <person name="Uehara T."/>
        </authorList>
    </citation>
    <scope>NUCLEOTIDE SEQUENCE [LARGE SCALE GENOMIC DNA]</scope>
    <source>
        <strain evidence="8 9">Japan</strain>
    </source>
</reference>
<dbReference type="Pfam" id="PF05192">
    <property type="entry name" value="MutS_III"/>
    <property type="match status" value="1"/>
</dbReference>
<keyword evidence="3" id="KW-0067">ATP-binding</keyword>
<evidence type="ECO:0000313" key="9">
    <source>
        <dbReference type="Proteomes" id="UP001307889"/>
    </source>
</evidence>
<dbReference type="InterPro" id="IPR027417">
    <property type="entry name" value="P-loop_NTPase"/>
</dbReference>
<keyword evidence="4" id="KW-0238">DNA-binding</keyword>
<proteinExistence type="inferred from homology"/>
<sequence>MSDSFSHKTVNLPIVRKRKAPQDFESVWSDPAIPGPSNPNPVEFSFEKSAAIRPSTENRPHPSRSTPAEQNLPTGFMVTPEITMRVSGPSTPENIESCSEADVDAEAYLSSDQSGILLALILRKRKIAAACFNPITGGLYLLESVPENNDYEATILTLRSVIPSILIIGSSAASPFCQALKAKLQQDHVLEKVEIQCLAPKKFVYEFARSAVLRSSLWDGPAPYPSEEAKTAAVLSSVSLNDERLVCVLGGLLDHVTSGCPHFSANPPSRITSVQYLRLNEKLWIDNESFRNLQIFDPREHPSSFKWSSGNRDEGKSLATLFELHCSRVGATKLQHILANPTNNRDTLEKRHEVIDFFLDRSNSEVIDLLKRYVSQMTLCSIVMRYLNSPRLRGGHWKIIYRHIYYTVLYAETCRSHGSKSRLFHDLGSSIDEIVYSMAHNLERTIDLVNMGNNDTFVIKYGFSPQLDSAKEKYSRLKLAMDTVTPYEYDVVPPYITGYQMVYIPEMRFLLSIPFWAPDLTEEQLHLPNLEFKFVFNEVAFYKSRRCYELDELLGDAQTEIVNEESLILKALRNYLKQHMHHILNLSQKITEIECFFAMAKVAYEQNLVKPEILDRCAMEIRDSWHPLLELPIENGVANVTNDFLSSTDTSLVKLIYGPNACGKSVYLKQVGLCVYMTQIGSFVPARMARLGLLERIVSRSLKLESAVSMTSTLLSELKMIQDAVSGCTRNSLIILDEVVTGSTETNCIAILASALNYFLSLGNDCPHLLASTHLSGVGDFVHYTVPAGLEGSRLFEILVMDHHITETGLTFLYKVRQGRPETSYVLETIENAGLTPAILRTSRSVLEALRTGENALPYSELRMRRSAKYLAFVKRFVNVDMSKPGYFEKIVPKIQRYFEDPTYL</sequence>
<dbReference type="SMART" id="SM00533">
    <property type="entry name" value="MUTSd"/>
    <property type="match status" value="1"/>
</dbReference>
<feature type="region of interest" description="Disordered" evidence="5">
    <location>
        <begin position="20"/>
        <end position="73"/>
    </location>
</feature>
<evidence type="ECO:0000259" key="6">
    <source>
        <dbReference type="SMART" id="SM00533"/>
    </source>
</evidence>
<comment type="similarity">
    <text evidence="1">Belongs to the DNA mismatch repair MutS family.</text>
</comment>
<evidence type="ECO:0000256" key="2">
    <source>
        <dbReference type="ARBA" id="ARBA00022741"/>
    </source>
</evidence>
<evidence type="ECO:0000313" key="8">
    <source>
        <dbReference type="EMBL" id="BES97204.1"/>
    </source>
</evidence>
<dbReference type="Gene3D" id="3.40.50.300">
    <property type="entry name" value="P-loop containing nucleotide triphosphate hydrolases"/>
    <property type="match status" value="1"/>
</dbReference>
<dbReference type="Pfam" id="PF00488">
    <property type="entry name" value="MutS_V"/>
    <property type="match status" value="1"/>
</dbReference>
<feature type="domain" description="DNA mismatch repair proteins mutS family" evidence="7">
    <location>
        <begin position="651"/>
        <end position="848"/>
    </location>
</feature>
<name>A0ABN7B084_9HEMI</name>
<evidence type="ECO:0000256" key="4">
    <source>
        <dbReference type="ARBA" id="ARBA00023125"/>
    </source>
</evidence>
<evidence type="ECO:0000256" key="3">
    <source>
        <dbReference type="ARBA" id="ARBA00022840"/>
    </source>
</evidence>
<dbReference type="InterPro" id="IPR007696">
    <property type="entry name" value="DNA_mismatch_repair_MutS_core"/>
</dbReference>
<protein>
    <submittedName>
        <fullName evidence="8">MUTSac</fullName>
    </submittedName>
</protein>
<dbReference type="Proteomes" id="UP001307889">
    <property type="component" value="Chromosome 8"/>
</dbReference>
<dbReference type="InterPro" id="IPR045076">
    <property type="entry name" value="MutS"/>
</dbReference>
<feature type="compositionally biased region" description="Polar residues" evidence="5">
    <location>
        <begin position="63"/>
        <end position="73"/>
    </location>
</feature>
<organism evidence="8 9">
    <name type="scientific">Nesidiocoris tenuis</name>
    <dbReference type="NCBI Taxonomy" id="355587"/>
    <lineage>
        <taxon>Eukaryota</taxon>
        <taxon>Metazoa</taxon>
        <taxon>Ecdysozoa</taxon>
        <taxon>Arthropoda</taxon>
        <taxon>Hexapoda</taxon>
        <taxon>Insecta</taxon>
        <taxon>Pterygota</taxon>
        <taxon>Neoptera</taxon>
        <taxon>Paraneoptera</taxon>
        <taxon>Hemiptera</taxon>
        <taxon>Heteroptera</taxon>
        <taxon>Panheteroptera</taxon>
        <taxon>Cimicomorpha</taxon>
        <taxon>Miridae</taxon>
        <taxon>Dicyphina</taxon>
        <taxon>Nesidiocoris</taxon>
    </lineage>
</organism>
<keyword evidence="2" id="KW-0547">Nucleotide-binding</keyword>